<feature type="region of interest" description="Disordered" evidence="1">
    <location>
        <begin position="1"/>
        <end position="22"/>
    </location>
</feature>
<evidence type="ECO:0000256" key="1">
    <source>
        <dbReference type="SAM" id="MobiDB-lite"/>
    </source>
</evidence>
<sequence>MGPRSSPPHLAQPQKRQQQQSPLFQQLSSTFGFQMTPFSALLPGTFSGVQLITQMAPVAPLPFSH</sequence>
<evidence type="ECO:0000313" key="3">
    <source>
        <dbReference type="Proteomes" id="UP000327013"/>
    </source>
</evidence>
<name>A0A5N6R379_9ROSI</name>
<organism evidence="2 3">
    <name type="scientific">Carpinus fangiana</name>
    <dbReference type="NCBI Taxonomy" id="176857"/>
    <lineage>
        <taxon>Eukaryota</taxon>
        <taxon>Viridiplantae</taxon>
        <taxon>Streptophyta</taxon>
        <taxon>Embryophyta</taxon>
        <taxon>Tracheophyta</taxon>
        <taxon>Spermatophyta</taxon>
        <taxon>Magnoliopsida</taxon>
        <taxon>eudicotyledons</taxon>
        <taxon>Gunneridae</taxon>
        <taxon>Pentapetalae</taxon>
        <taxon>rosids</taxon>
        <taxon>fabids</taxon>
        <taxon>Fagales</taxon>
        <taxon>Betulaceae</taxon>
        <taxon>Carpinus</taxon>
    </lineage>
</organism>
<gene>
    <name evidence="2" type="ORF">FH972_009352</name>
</gene>
<reference evidence="2 3" key="1">
    <citation type="submission" date="2019-06" db="EMBL/GenBank/DDBJ databases">
        <title>A chromosomal-level reference genome of Carpinus fangiana (Coryloideae, Betulaceae).</title>
        <authorList>
            <person name="Yang X."/>
            <person name="Wang Z."/>
            <person name="Zhang L."/>
            <person name="Hao G."/>
            <person name="Liu J."/>
            <person name="Yang Y."/>
        </authorList>
    </citation>
    <scope>NUCLEOTIDE SEQUENCE [LARGE SCALE GENOMIC DNA]</scope>
    <source>
        <strain evidence="2">Cfa_2016G</strain>
        <tissue evidence="2">Leaf</tissue>
    </source>
</reference>
<accession>A0A5N6R379</accession>
<protein>
    <submittedName>
        <fullName evidence="2">Uncharacterized protein</fullName>
    </submittedName>
</protein>
<dbReference type="EMBL" id="CM017323">
    <property type="protein sequence ID" value="KAE8023680.1"/>
    <property type="molecule type" value="Genomic_DNA"/>
</dbReference>
<dbReference type="AlphaFoldDB" id="A0A5N6R379"/>
<evidence type="ECO:0000313" key="2">
    <source>
        <dbReference type="EMBL" id="KAE8023680.1"/>
    </source>
</evidence>
<dbReference type="Proteomes" id="UP000327013">
    <property type="component" value="Chromosome 3"/>
</dbReference>
<feature type="compositionally biased region" description="Low complexity" evidence="1">
    <location>
        <begin position="8"/>
        <end position="22"/>
    </location>
</feature>
<proteinExistence type="predicted"/>
<keyword evidence="3" id="KW-1185">Reference proteome</keyword>